<gene>
    <name evidence="4" type="ORF">JMJ54_11475</name>
</gene>
<keyword evidence="5" id="KW-1185">Reference proteome</keyword>
<comment type="caution">
    <text evidence="4">The sequence shown here is derived from an EMBL/GenBank/DDBJ whole genome shotgun (WGS) entry which is preliminary data.</text>
</comment>
<accession>A0ABS2BN12</accession>
<evidence type="ECO:0008006" key="6">
    <source>
        <dbReference type="Google" id="ProtNLM"/>
    </source>
</evidence>
<dbReference type="EMBL" id="JAESND010000005">
    <property type="protein sequence ID" value="MBM3116453.1"/>
    <property type="molecule type" value="Genomic_DNA"/>
</dbReference>
<protein>
    <recommendedName>
        <fullName evidence="6">Type 4 fimbrial biogenesis protein PilX N-terminal domain-containing protein</fullName>
    </recommendedName>
</protein>
<keyword evidence="1" id="KW-1133">Transmembrane helix</keyword>
<feature type="domain" description="PilX/PilW C-terminal" evidence="2">
    <location>
        <begin position="88"/>
        <end position="157"/>
    </location>
</feature>
<evidence type="ECO:0000259" key="3">
    <source>
        <dbReference type="Pfam" id="PF14341"/>
    </source>
</evidence>
<keyword evidence="1" id="KW-0472">Membrane</keyword>
<sequence>MPINFRNQQGFVLVVSLILLVIVTILVVNAMRVTTMNEKMAGNYMDRNRAFQAAEQAMRQGESLLQNNAETCLSGCTGTNVSGVGSVATGNTIPNTWSDNGSSSANMITGQATSGKYLVNQLSDTLRPSDKSSCKAYSIMGRGQGIDSRSVVVLQTIAYVCPVS</sequence>
<name>A0ABS2BN12_9NEIS</name>
<feature type="domain" description="Type 4 fimbrial biogenesis protein PilX N-terminal" evidence="3">
    <location>
        <begin position="9"/>
        <end position="57"/>
    </location>
</feature>
<keyword evidence="1" id="KW-0812">Transmembrane</keyword>
<dbReference type="InterPro" id="IPR025205">
    <property type="entry name" value="PilX/PilW_C"/>
</dbReference>
<evidence type="ECO:0000259" key="2">
    <source>
        <dbReference type="Pfam" id="PF13681"/>
    </source>
</evidence>
<feature type="transmembrane region" description="Helical" evidence="1">
    <location>
        <begin position="12"/>
        <end position="31"/>
    </location>
</feature>
<dbReference type="Pfam" id="PF13681">
    <property type="entry name" value="PilX"/>
    <property type="match status" value="1"/>
</dbReference>
<evidence type="ECO:0000313" key="4">
    <source>
        <dbReference type="EMBL" id="MBM3116453.1"/>
    </source>
</evidence>
<dbReference type="RefSeq" id="WP_203538699.1">
    <property type="nucleotide sequence ID" value="NZ_JAESND010000005.1"/>
</dbReference>
<proteinExistence type="predicted"/>
<organism evidence="4 5">
    <name type="scientific">Jeongeupia naejangsanensis</name>
    <dbReference type="NCBI Taxonomy" id="613195"/>
    <lineage>
        <taxon>Bacteria</taxon>
        <taxon>Pseudomonadati</taxon>
        <taxon>Pseudomonadota</taxon>
        <taxon>Betaproteobacteria</taxon>
        <taxon>Neisseriales</taxon>
        <taxon>Chitinibacteraceae</taxon>
        <taxon>Jeongeupia</taxon>
    </lineage>
</organism>
<dbReference type="Pfam" id="PF14341">
    <property type="entry name" value="PilX_N"/>
    <property type="match status" value="1"/>
</dbReference>
<evidence type="ECO:0000313" key="5">
    <source>
        <dbReference type="Proteomes" id="UP000809431"/>
    </source>
</evidence>
<evidence type="ECO:0000256" key="1">
    <source>
        <dbReference type="SAM" id="Phobius"/>
    </source>
</evidence>
<reference evidence="4 5" key="1">
    <citation type="submission" date="2021-01" db="EMBL/GenBank/DDBJ databases">
        <title>Draft Genome Sequence and Polyhydroxyalkanoate Biosynthetic Potential of Jeongeupia naejangsanensis Type Strain DSM 24253.</title>
        <authorList>
            <person name="Turrini P."/>
            <person name="Artuso I."/>
            <person name="Lugli G.A."/>
            <person name="Frangipani E."/>
            <person name="Ventura M."/>
            <person name="Visca P."/>
        </authorList>
    </citation>
    <scope>NUCLEOTIDE SEQUENCE [LARGE SCALE GENOMIC DNA]</scope>
    <source>
        <strain evidence="4 5">DSM 24253</strain>
    </source>
</reference>
<dbReference type="InterPro" id="IPR025746">
    <property type="entry name" value="PilX_N_dom"/>
</dbReference>
<dbReference type="Proteomes" id="UP000809431">
    <property type="component" value="Unassembled WGS sequence"/>
</dbReference>